<dbReference type="SMART" id="SM01091">
    <property type="entry name" value="CorC_HlyC"/>
    <property type="match status" value="1"/>
</dbReference>
<keyword evidence="4 8" id="KW-1133">Transmembrane helix</keyword>
<dbReference type="PANTHER" id="PTHR22777:SF17">
    <property type="entry name" value="UPF0053 PROTEIN SLL0260"/>
    <property type="match status" value="1"/>
</dbReference>
<reference evidence="12 13" key="1">
    <citation type="submission" date="2020-08" db="EMBL/GenBank/DDBJ databases">
        <title>Genomic Encyclopedia of Type Strains, Phase IV (KMG-IV): sequencing the most valuable type-strain genomes for metagenomic binning, comparative biology and taxonomic classification.</title>
        <authorList>
            <person name="Goeker M."/>
        </authorList>
    </citation>
    <scope>NUCLEOTIDE SEQUENCE [LARGE SCALE GENOMIC DNA]</scope>
    <source>
        <strain evidence="12 13">DSM 105137</strain>
    </source>
</reference>
<dbReference type="AlphaFoldDB" id="A0A840EE70"/>
<evidence type="ECO:0000256" key="2">
    <source>
        <dbReference type="ARBA" id="ARBA00022692"/>
    </source>
</evidence>
<dbReference type="Proteomes" id="UP000576209">
    <property type="component" value="Unassembled WGS sequence"/>
</dbReference>
<dbReference type="InterPro" id="IPR005170">
    <property type="entry name" value="Transptr-assoc_dom"/>
</dbReference>
<evidence type="ECO:0000259" key="11">
    <source>
        <dbReference type="PROSITE" id="PS51846"/>
    </source>
</evidence>
<keyword evidence="2 8" id="KW-0812">Transmembrane</keyword>
<dbReference type="InterPro" id="IPR002550">
    <property type="entry name" value="CNNM"/>
</dbReference>
<gene>
    <name evidence="12" type="ORF">GGR28_001856</name>
</gene>
<dbReference type="PROSITE" id="PS51846">
    <property type="entry name" value="CNNM"/>
    <property type="match status" value="1"/>
</dbReference>
<feature type="transmembrane region" description="Helical" evidence="9">
    <location>
        <begin position="94"/>
        <end position="114"/>
    </location>
</feature>
<dbReference type="Gene3D" id="3.30.465.10">
    <property type="match status" value="1"/>
</dbReference>
<dbReference type="Pfam" id="PF03471">
    <property type="entry name" value="CorC_HlyC"/>
    <property type="match status" value="1"/>
</dbReference>
<accession>A0A840EE70</accession>
<dbReference type="SUPFAM" id="SSF56176">
    <property type="entry name" value="FAD-binding/transporter-associated domain-like"/>
    <property type="match status" value="1"/>
</dbReference>
<evidence type="ECO:0000256" key="8">
    <source>
        <dbReference type="PROSITE-ProRule" id="PRU01193"/>
    </source>
</evidence>
<dbReference type="PROSITE" id="PS51371">
    <property type="entry name" value="CBS"/>
    <property type="match status" value="1"/>
</dbReference>
<dbReference type="InterPro" id="IPR016169">
    <property type="entry name" value="FAD-bd_PCMH_sub2"/>
</dbReference>
<feature type="transmembrane region" description="Helical" evidence="9">
    <location>
        <begin position="66"/>
        <end position="87"/>
    </location>
</feature>
<proteinExistence type="predicted"/>
<sequence>MSLAFAIITCLLLSALFSGSEIAYVSANKLRVELKKKRNNTRSRILTRWFERPAQFLSTMLVGNNIALVAFTSLMTVPLTLLVNTYLGIDTEIVVLLLNTLVITIIVLIFGEYVPKTVFRMYSDNALYFWALPLRFLQALLWLPSVVMTTTSDWLLRLFFKRPSEELDTVLTRLDLENFINRSQTSEEQEAAIDTKLFGNALNLGDVRLRDCMVPRTEIESIDVSATVDELEQKFIDTHLSRLIIVDGDMDNVLGYVHHQQLLEFPETIRQCILELTFIPEVARVADILDRAVKDQLSIACVVDEFGGIAGVVTMEDLLEEIFGEIEDEYDEDDYVEVDEGNGYYKFSGRLEISYLNEKYALGLPEGEYQTLSGFIVTTAERVPEQDESLELEGFNFRMLEVSNTRIEVVHLHVLPKEETD</sequence>
<keyword evidence="13" id="KW-1185">Reference proteome</keyword>
<comment type="caution">
    <text evidence="12">The sequence shown here is derived from an EMBL/GenBank/DDBJ whole genome shotgun (WGS) entry which is preliminary data.</text>
</comment>
<organism evidence="12 13">
    <name type="scientific">Neolewinella aquimaris</name>
    <dbReference type="NCBI Taxonomy" id="1835722"/>
    <lineage>
        <taxon>Bacteria</taxon>
        <taxon>Pseudomonadati</taxon>
        <taxon>Bacteroidota</taxon>
        <taxon>Saprospiria</taxon>
        <taxon>Saprospirales</taxon>
        <taxon>Lewinellaceae</taxon>
        <taxon>Neolewinella</taxon>
    </lineage>
</organism>
<dbReference type="GO" id="GO:0050660">
    <property type="term" value="F:flavin adenine dinucleotide binding"/>
    <property type="evidence" value="ECO:0007669"/>
    <property type="project" value="InterPro"/>
</dbReference>
<dbReference type="RefSeq" id="WP_183495489.1">
    <property type="nucleotide sequence ID" value="NZ_JACIFF010000004.1"/>
</dbReference>
<evidence type="ECO:0000313" key="13">
    <source>
        <dbReference type="Proteomes" id="UP000576209"/>
    </source>
</evidence>
<evidence type="ECO:0000313" key="12">
    <source>
        <dbReference type="EMBL" id="MBB4079236.1"/>
    </source>
</evidence>
<keyword evidence="5 7" id="KW-0129">CBS domain</keyword>
<dbReference type="SUPFAM" id="SSF54631">
    <property type="entry name" value="CBS-domain pair"/>
    <property type="match status" value="1"/>
</dbReference>
<evidence type="ECO:0000259" key="10">
    <source>
        <dbReference type="PROSITE" id="PS51371"/>
    </source>
</evidence>
<feature type="domain" description="CBS" evidence="10">
    <location>
        <begin position="269"/>
        <end position="329"/>
    </location>
</feature>
<keyword evidence="6 8" id="KW-0472">Membrane</keyword>
<evidence type="ECO:0000256" key="7">
    <source>
        <dbReference type="PROSITE-ProRule" id="PRU00703"/>
    </source>
</evidence>
<dbReference type="CDD" id="cd04590">
    <property type="entry name" value="CBS_pair_CorC_HlyC_assoc"/>
    <property type="match status" value="1"/>
</dbReference>
<dbReference type="Pfam" id="PF00571">
    <property type="entry name" value="CBS"/>
    <property type="match status" value="2"/>
</dbReference>
<evidence type="ECO:0000256" key="9">
    <source>
        <dbReference type="SAM" id="Phobius"/>
    </source>
</evidence>
<evidence type="ECO:0000256" key="5">
    <source>
        <dbReference type="ARBA" id="ARBA00023122"/>
    </source>
</evidence>
<dbReference type="EMBL" id="JACIFF010000004">
    <property type="protein sequence ID" value="MBB4079236.1"/>
    <property type="molecule type" value="Genomic_DNA"/>
</dbReference>
<dbReference type="InterPro" id="IPR036318">
    <property type="entry name" value="FAD-bd_PCMH-like_sf"/>
</dbReference>
<dbReference type="Pfam" id="PF01595">
    <property type="entry name" value="CNNM"/>
    <property type="match status" value="1"/>
</dbReference>
<dbReference type="InterPro" id="IPR044751">
    <property type="entry name" value="Ion_transp-like_CBS"/>
</dbReference>
<dbReference type="InterPro" id="IPR000644">
    <property type="entry name" value="CBS_dom"/>
</dbReference>
<keyword evidence="3" id="KW-0677">Repeat</keyword>
<name>A0A840EE70_9BACT</name>
<feature type="transmembrane region" description="Helical" evidence="9">
    <location>
        <begin position="134"/>
        <end position="156"/>
    </location>
</feature>
<evidence type="ECO:0000256" key="3">
    <source>
        <dbReference type="ARBA" id="ARBA00022737"/>
    </source>
</evidence>
<protein>
    <submittedName>
        <fullName evidence="12">CBS domain containing-hemolysin-like protein</fullName>
    </submittedName>
</protein>
<dbReference type="Gene3D" id="3.10.580.10">
    <property type="entry name" value="CBS-domain"/>
    <property type="match status" value="1"/>
</dbReference>
<evidence type="ECO:0000256" key="6">
    <source>
        <dbReference type="ARBA" id="ARBA00023136"/>
    </source>
</evidence>
<dbReference type="InterPro" id="IPR046342">
    <property type="entry name" value="CBS_dom_sf"/>
</dbReference>
<evidence type="ECO:0000256" key="4">
    <source>
        <dbReference type="ARBA" id="ARBA00022989"/>
    </source>
</evidence>
<dbReference type="GO" id="GO:0005886">
    <property type="term" value="C:plasma membrane"/>
    <property type="evidence" value="ECO:0007669"/>
    <property type="project" value="TreeGrafter"/>
</dbReference>
<evidence type="ECO:0000256" key="1">
    <source>
        <dbReference type="ARBA" id="ARBA00004141"/>
    </source>
</evidence>
<comment type="subcellular location">
    <subcellularLocation>
        <location evidence="1">Membrane</location>
        <topology evidence="1">Multi-pass membrane protein</topology>
    </subcellularLocation>
</comment>
<dbReference type="PANTHER" id="PTHR22777">
    <property type="entry name" value="HEMOLYSIN-RELATED"/>
    <property type="match status" value="1"/>
</dbReference>
<feature type="domain" description="CNNM transmembrane" evidence="11">
    <location>
        <begin position="1"/>
        <end position="194"/>
    </location>
</feature>